<gene>
    <name evidence="1" type="ORF">HCN83_12735</name>
</gene>
<keyword evidence="2" id="KW-1185">Reference proteome</keyword>
<evidence type="ECO:0000313" key="2">
    <source>
        <dbReference type="Proteomes" id="UP000752012"/>
    </source>
</evidence>
<accession>A0A969TVJ0</accession>
<dbReference type="PROSITE" id="PS51257">
    <property type="entry name" value="PROKAR_LIPOPROTEIN"/>
    <property type="match status" value="1"/>
</dbReference>
<reference evidence="1 2" key="1">
    <citation type="submission" date="2020-03" db="EMBL/GenBank/DDBJ databases">
        <title>Assessment of the enzymatic potential of alkaline-tolerant lipase obtained from Bacillus luteus H11 (technogenic soil) for the bioremediation of saline soils contaminated with petroleum substances.</title>
        <authorList>
            <person name="Kalwasinska A."/>
        </authorList>
    </citation>
    <scope>NUCLEOTIDE SEQUENCE [LARGE SCALE GENOMIC DNA]</scope>
    <source>
        <strain evidence="1 2">H11</strain>
    </source>
</reference>
<proteinExistence type="predicted"/>
<dbReference type="AlphaFoldDB" id="A0A969TVJ0"/>
<comment type="caution">
    <text evidence="1">The sequence shown here is derived from an EMBL/GenBank/DDBJ whole genome shotgun (WGS) entry which is preliminary data.</text>
</comment>
<sequence length="420" mass="45425">MKRGIIAAMLILAACGESDESAGVAGESSEPDYTTVDVPADDREALLDVMRTWSEEELDEDGGLFLASDSSAGAAANGSVVQQVAADDVSAAAESLTAFAETLESGDEQTVYLQSVPYREDELKQLAERFTEEAGNWYEHGALIDVVSSIRNHEMDVRVTSMDAVDEAAIRADLGSISFITWHEAHSNERDDANVPVEAPDYTGTVTEIDDDFFMTIDDENDVDVMDGDIMKEGEEQLPPDIMEAGDEVEVWIGGAPNMRDEAYDAAIAVHVLTDETEERLPTVDHESWSAPLEGETKVTMHPDGGEPDRAAIVHEPEPLAESLRIPGDLDPEETPFLAVVSGESGSCAVEPTEIRVFESGLAELHPDPAEGHEGCTDDYNPYTLIIPMQPDVADRIEHVQPAPVSGHSELPVEEPGTLY</sequence>
<dbReference type="RefSeq" id="WP_168007951.1">
    <property type="nucleotide sequence ID" value="NZ_JAATHJ010000022.1"/>
</dbReference>
<name>A0A969TVJ0_9BACI</name>
<evidence type="ECO:0000313" key="1">
    <source>
        <dbReference type="EMBL" id="NJP38455.1"/>
    </source>
</evidence>
<dbReference type="EMBL" id="JAATHJ010000022">
    <property type="protein sequence ID" value="NJP38455.1"/>
    <property type="molecule type" value="Genomic_DNA"/>
</dbReference>
<dbReference type="Proteomes" id="UP000752012">
    <property type="component" value="Unassembled WGS sequence"/>
</dbReference>
<protein>
    <submittedName>
        <fullName evidence="1">Uncharacterized protein</fullName>
    </submittedName>
</protein>
<organism evidence="1 2">
    <name type="scientific">Alkalicoccus luteus</name>
    <dbReference type="NCBI Taxonomy" id="1237094"/>
    <lineage>
        <taxon>Bacteria</taxon>
        <taxon>Bacillati</taxon>
        <taxon>Bacillota</taxon>
        <taxon>Bacilli</taxon>
        <taxon>Bacillales</taxon>
        <taxon>Bacillaceae</taxon>
        <taxon>Alkalicoccus</taxon>
    </lineage>
</organism>